<dbReference type="InterPro" id="IPR029526">
    <property type="entry name" value="PGBD"/>
</dbReference>
<evidence type="ECO:0000259" key="2">
    <source>
        <dbReference type="Pfam" id="PF13843"/>
    </source>
</evidence>
<feature type="domain" description="PiggyBac transposable element-derived protein" evidence="2">
    <location>
        <begin position="205"/>
        <end position="321"/>
    </location>
</feature>
<feature type="domain" description="PiggyBac transposable element-derived protein" evidence="2">
    <location>
        <begin position="134"/>
        <end position="186"/>
    </location>
</feature>
<dbReference type="EMBL" id="OV170224">
    <property type="protein sequence ID" value="CAH0723619.1"/>
    <property type="molecule type" value="Genomic_DNA"/>
</dbReference>
<organism evidence="3 4">
    <name type="scientific">Brenthis ino</name>
    <name type="common">lesser marbled fritillary</name>
    <dbReference type="NCBI Taxonomy" id="405034"/>
    <lineage>
        <taxon>Eukaryota</taxon>
        <taxon>Metazoa</taxon>
        <taxon>Ecdysozoa</taxon>
        <taxon>Arthropoda</taxon>
        <taxon>Hexapoda</taxon>
        <taxon>Insecta</taxon>
        <taxon>Pterygota</taxon>
        <taxon>Neoptera</taxon>
        <taxon>Endopterygota</taxon>
        <taxon>Lepidoptera</taxon>
        <taxon>Glossata</taxon>
        <taxon>Ditrysia</taxon>
        <taxon>Papilionoidea</taxon>
        <taxon>Nymphalidae</taxon>
        <taxon>Heliconiinae</taxon>
        <taxon>Argynnini</taxon>
        <taxon>Brenthis</taxon>
    </lineage>
</organism>
<dbReference type="InterPro" id="IPR052638">
    <property type="entry name" value="PiggyBac_TE-derived"/>
</dbReference>
<protein>
    <recommendedName>
        <fullName evidence="2">PiggyBac transposable element-derived protein domain-containing protein</fullName>
    </recommendedName>
</protein>
<dbReference type="Proteomes" id="UP000838878">
    <property type="component" value="Chromosome 4"/>
</dbReference>
<feature type="region of interest" description="Disordered" evidence="1">
    <location>
        <begin position="73"/>
        <end position="101"/>
    </location>
</feature>
<dbReference type="AlphaFoldDB" id="A0A8J9URG2"/>
<name>A0A8J9URG2_9NEOP</name>
<proteinExistence type="predicted"/>
<keyword evidence="4" id="KW-1185">Reference proteome</keyword>
<feature type="non-terminal residue" evidence="3">
    <location>
        <position position="325"/>
    </location>
</feature>
<evidence type="ECO:0000313" key="3">
    <source>
        <dbReference type="EMBL" id="CAH0723619.1"/>
    </source>
</evidence>
<dbReference type="GO" id="GO:0043565">
    <property type="term" value="F:sequence-specific DNA binding"/>
    <property type="evidence" value="ECO:0007669"/>
    <property type="project" value="TreeGrafter"/>
</dbReference>
<evidence type="ECO:0000313" key="4">
    <source>
        <dbReference type="Proteomes" id="UP000838878"/>
    </source>
</evidence>
<evidence type="ECO:0000256" key="1">
    <source>
        <dbReference type="SAM" id="MobiDB-lite"/>
    </source>
</evidence>
<dbReference type="OrthoDB" id="10057240at2759"/>
<sequence>MAWQRVLSSQEILSILEEEKDLEDANQIDAVYMMPTVDNLTDEEDLDDDALGDYDNTVPTDIAGTYEIHTDLPAEPENTQGEPGPSTSKKPSLPKKSPKCVPDWKKEHPIYTHFPTSDETAMTQNIEERVGGKTPFEVFSLFFSDEVWEQIVGFSKKYACDHNRHLFTLTVAELKRFYGILLLNGYHLPFCICLLRSYTGQKFGIFSHNLSIDEEMVPYFGRHGCKMFIKGMPVRFGFKLWCLCSSNGYLYQFIPYGGKNSNVTRNDLGLGENVVLDLLSVIEDPRKHRIFFDNFFSSHKLFCILKEKGNFATGTIRENRTMNKT</sequence>
<dbReference type="PANTHER" id="PTHR47055:SF3">
    <property type="entry name" value="PHORBOL-ESTER_DAG-TYPE DOMAIN-CONTAINING PROTEIN"/>
    <property type="match status" value="1"/>
</dbReference>
<gene>
    <name evidence="3" type="ORF">BINO364_LOCUS9430</name>
</gene>
<dbReference type="Pfam" id="PF13843">
    <property type="entry name" value="DDE_Tnp_1_7"/>
    <property type="match status" value="2"/>
</dbReference>
<reference evidence="3" key="1">
    <citation type="submission" date="2021-12" db="EMBL/GenBank/DDBJ databases">
        <authorList>
            <person name="Martin H S."/>
        </authorList>
    </citation>
    <scope>NUCLEOTIDE SEQUENCE</scope>
</reference>
<accession>A0A8J9URG2</accession>
<dbReference type="PANTHER" id="PTHR47055">
    <property type="entry name" value="DDE_TNP_1_7 DOMAIN-CONTAINING PROTEIN"/>
    <property type="match status" value="1"/>
</dbReference>